<dbReference type="SUPFAM" id="SSF52540">
    <property type="entry name" value="P-loop containing nucleoside triphosphate hydrolases"/>
    <property type="match status" value="1"/>
</dbReference>
<reference evidence="3" key="2">
    <citation type="journal article" date="2023" name="IMA Fungus">
        <title>Comparative genomic study of the Penicillium genus elucidates a diverse pangenome and 15 lateral gene transfer events.</title>
        <authorList>
            <person name="Petersen C."/>
            <person name="Sorensen T."/>
            <person name="Nielsen M.R."/>
            <person name="Sondergaard T.E."/>
            <person name="Sorensen J.L."/>
            <person name="Fitzpatrick D.A."/>
            <person name="Frisvad J.C."/>
            <person name="Nielsen K.L."/>
        </authorList>
    </citation>
    <scope>NUCLEOTIDE SEQUENCE</scope>
    <source>
        <strain evidence="3">IBT 30761</strain>
    </source>
</reference>
<feature type="compositionally biased region" description="Low complexity" evidence="1">
    <location>
        <begin position="1"/>
        <end position="16"/>
    </location>
</feature>
<dbReference type="AlphaFoldDB" id="A0A9W9EX54"/>
<organism evidence="3 4">
    <name type="scientific">Penicillium argentinense</name>
    <dbReference type="NCBI Taxonomy" id="1131581"/>
    <lineage>
        <taxon>Eukaryota</taxon>
        <taxon>Fungi</taxon>
        <taxon>Dikarya</taxon>
        <taxon>Ascomycota</taxon>
        <taxon>Pezizomycotina</taxon>
        <taxon>Eurotiomycetes</taxon>
        <taxon>Eurotiomycetidae</taxon>
        <taxon>Eurotiales</taxon>
        <taxon>Aspergillaceae</taxon>
        <taxon>Penicillium</taxon>
    </lineage>
</organism>
<keyword evidence="4" id="KW-1185">Reference proteome</keyword>
<accession>A0A9W9EX54</accession>
<dbReference type="GO" id="GO:0016887">
    <property type="term" value="F:ATP hydrolysis activity"/>
    <property type="evidence" value="ECO:0007669"/>
    <property type="project" value="InterPro"/>
</dbReference>
<dbReference type="CDD" id="cd19481">
    <property type="entry name" value="RecA-like_protease"/>
    <property type="match status" value="1"/>
</dbReference>
<dbReference type="GeneID" id="81359762"/>
<dbReference type="Pfam" id="PF22942">
    <property type="entry name" value="DUF7025"/>
    <property type="match status" value="1"/>
</dbReference>
<dbReference type="PANTHER" id="PTHR46411">
    <property type="entry name" value="FAMILY ATPASE, PUTATIVE-RELATED"/>
    <property type="match status" value="1"/>
</dbReference>
<reference evidence="3" key="1">
    <citation type="submission" date="2022-11" db="EMBL/GenBank/DDBJ databases">
        <authorList>
            <person name="Petersen C."/>
        </authorList>
    </citation>
    <scope>NUCLEOTIDE SEQUENCE</scope>
    <source>
        <strain evidence="3">IBT 30761</strain>
    </source>
</reference>
<evidence type="ECO:0000256" key="1">
    <source>
        <dbReference type="SAM" id="MobiDB-lite"/>
    </source>
</evidence>
<dbReference type="Proteomes" id="UP001149074">
    <property type="component" value="Unassembled WGS sequence"/>
</dbReference>
<evidence type="ECO:0000313" key="3">
    <source>
        <dbReference type="EMBL" id="KAJ5089607.1"/>
    </source>
</evidence>
<dbReference type="OrthoDB" id="10042665at2759"/>
<dbReference type="InterPro" id="IPR054289">
    <property type="entry name" value="DUF7025"/>
</dbReference>
<dbReference type="Gene3D" id="3.40.50.300">
    <property type="entry name" value="P-loop containing nucleotide triphosphate hydrolases"/>
    <property type="match status" value="1"/>
</dbReference>
<evidence type="ECO:0000313" key="4">
    <source>
        <dbReference type="Proteomes" id="UP001149074"/>
    </source>
</evidence>
<dbReference type="RefSeq" id="XP_056471589.1">
    <property type="nucleotide sequence ID" value="XM_056620783.1"/>
</dbReference>
<dbReference type="GO" id="GO:0005524">
    <property type="term" value="F:ATP binding"/>
    <property type="evidence" value="ECO:0007669"/>
    <property type="project" value="InterPro"/>
</dbReference>
<dbReference type="SMART" id="SM00382">
    <property type="entry name" value="AAA"/>
    <property type="match status" value="1"/>
</dbReference>
<protein>
    <recommendedName>
        <fullName evidence="2">AAA+ ATPase domain-containing protein</fullName>
    </recommendedName>
</protein>
<evidence type="ECO:0000259" key="2">
    <source>
        <dbReference type="SMART" id="SM00382"/>
    </source>
</evidence>
<dbReference type="EMBL" id="JAPQKI010000009">
    <property type="protein sequence ID" value="KAJ5089607.1"/>
    <property type="molecule type" value="Genomic_DNA"/>
</dbReference>
<feature type="compositionally biased region" description="Polar residues" evidence="1">
    <location>
        <begin position="17"/>
        <end position="27"/>
    </location>
</feature>
<dbReference type="InterPro" id="IPR003593">
    <property type="entry name" value="AAA+_ATPase"/>
</dbReference>
<comment type="caution">
    <text evidence="3">The sequence shown here is derived from an EMBL/GenBank/DDBJ whole genome shotgun (WGS) entry which is preliminary data.</text>
</comment>
<proteinExistence type="predicted"/>
<feature type="domain" description="AAA+ ATPase" evidence="2">
    <location>
        <begin position="416"/>
        <end position="543"/>
    </location>
</feature>
<sequence length="620" mass="70063">MAAPSDDTSTVSSDTTQQPADNGTHTPGTICGVHNVYETKPDENGETSWSKELPETILDPAEDAESAQYALIVRNQKCYTGRKSLSIHSIVIQSDALKKYLGKVLDGYPGVTVTLERLEFYAPFKPLVHRWEDFVKARDEEELDEVTKGHVDLLYTILEGELRDILARKKDLIRNGVITHPLLWTLFEPDDVVVANVGGRQCAYLFVDDAINCRTKAVLLDVKYVDFDGDDFGYRDYQFEVPVFIGTTPITTLPAFPLRYHPDKDAIKERLIARGKIWEQHKGYHYKQYEGIAIGFLEDDETRRYHVKSRIIIDADAFNVFHPHESVSVWGDVPNELTDDHRLVASPAVYGYSLKDKEWLQFYLDCTTEIKWDTAAFDALVLPKEQENLKDLILAFAKAQSKSLDHFDDVVQGKGRGIIMQLSGPPGVGKTMTAESVAEVMQVPLYVMSAGDLGSEAYKVERSLKDILRMVPKWGAVLLLDEADVFMEARTATDLKRNELVSIFLRMLEYYEGILFLTTNRADEIDPAFESRIHVSLAYQNLDATSRRHVWCQFLARSANTEAFSNVQLDQLAAVELNGRQIKNMLKTAGLLAWSQKKDLNFEHVQTVLNLRKSTAPLSA</sequence>
<dbReference type="Pfam" id="PF00004">
    <property type="entry name" value="AAA"/>
    <property type="match status" value="1"/>
</dbReference>
<gene>
    <name evidence="3" type="ORF">N7532_008291</name>
</gene>
<dbReference type="InterPro" id="IPR027417">
    <property type="entry name" value="P-loop_NTPase"/>
</dbReference>
<name>A0A9W9EX54_9EURO</name>
<feature type="region of interest" description="Disordered" evidence="1">
    <location>
        <begin position="1"/>
        <end position="30"/>
    </location>
</feature>
<dbReference type="InterPro" id="IPR003959">
    <property type="entry name" value="ATPase_AAA_core"/>
</dbReference>
<dbReference type="PANTHER" id="PTHR46411:SF3">
    <property type="entry name" value="AAA+ ATPASE DOMAIN-CONTAINING PROTEIN"/>
    <property type="match status" value="1"/>
</dbReference>